<evidence type="ECO:0000259" key="9">
    <source>
        <dbReference type="Pfam" id="PF01979"/>
    </source>
</evidence>
<dbReference type="InterPro" id="IPR014311">
    <property type="entry name" value="Guanine_deaminase"/>
</dbReference>
<evidence type="ECO:0000256" key="5">
    <source>
        <dbReference type="ARBA" id="ARBA00022801"/>
    </source>
</evidence>
<dbReference type="GO" id="GO:0005829">
    <property type="term" value="C:cytosol"/>
    <property type="evidence" value="ECO:0007669"/>
    <property type="project" value="TreeGrafter"/>
</dbReference>
<proteinExistence type="inferred from homology"/>
<dbReference type="GO" id="GO:0008270">
    <property type="term" value="F:zinc ion binding"/>
    <property type="evidence" value="ECO:0007669"/>
    <property type="project" value="UniProtKB-UniRule"/>
</dbReference>
<comment type="cofactor">
    <cofactor evidence="8">
        <name>Zn(2+)</name>
        <dbReference type="ChEBI" id="CHEBI:29105"/>
    </cofactor>
    <text evidence="8">Binds 1 zinc ion per subunit.</text>
</comment>
<keyword evidence="4 8" id="KW-0479">Metal-binding</keyword>
<protein>
    <recommendedName>
        <fullName evidence="3 7">Guanine deaminase</fullName>
        <shortName evidence="8">Guanase</shortName>
        <ecNumber evidence="3 7">3.5.4.3</ecNumber>
    </recommendedName>
    <alternativeName>
        <fullName evidence="8">Guanine aminohydrolase</fullName>
    </alternativeName>
</protein>
<dbReference type="SUPFAM" id="SSF51556">
    <property type="entry name" value="Metallo-dependent hydrolases"/>
    <property type="match status" value="1"/>
</dbReference>
<keyword evidence="6 8" id="KW-0862">Zinc</keyword>
<comment type="pathway">
    <text evidence="1 8">Purine metabolism; guanine degradation; xanthine from guanine: step 1/1.</text>
</comment>
<evidence type="ECO:0000313" key="10">
    <source>
        <dbReference type="EMBL" id="EGV51017.1"/>
    </source>
</evidence>
<dbReference type="NCBIfam" id="NF006679">
    <property type="entry name" value="PRK09228.1"/>
    <property type="match status" value="1"/>
</dbReference>
<evidence type="ECO:0000256" key="6">
    <source>
        <dbReference type="ARBA" id="ARBA00022833"/>
    </source>
</evidence>
<dbReference type="GO" id="GO:0008892">
    <property type="term" value="F:guanine deaminase activity"/>
    <property type="evidence" value="ECO:0007669"/>
    <property type="project" value="UniProtKB-UniRule"/>
</dbReference>
<comment type="catalytic activity">
    <reaction evidence="8">
        <text>guanine + H2O + H(+) = xanthine + NH4(+)</text>
        <dbReference type="Rhea" id="RHEA:14665"/>
        <dbReference type="ChEBI" id="CHEBI:15377"/>
        <dbReference type="ChEBI" id="CHEBI:15378"/>
        <dbReference type="ChEBI" id="CHEBI:16235"/>
        <dbReference type="ChEBI" id="CHEBI:17712"/>
        <dbReference type="ChEBI" id="CHEBI:28938"/>
        <dbReference type="EC" id="3.5.4.3"/>
    </reaction>
</comment>
<evidence type="ECO:0000256" key="8">
    <source>
        <dbReference type="RuleBase" id="RU366009"/>
    </source>
</evidence>
<keyword evidence="11" id="KW-1185">Reference proteome</keyword>
<dbReference type="EMBL" id="AFOC01000052">
    <property type="protein sequence ID" value="EGV51017.1"/>
    <property type="molecule type" value="Genomic_DNA"/>
</dbReference>
<dbReference type="SUPFAM" id="SSF51338">
    <property type="entry name" value="Composite domain of metallo-dependent hydrolases"/>
    <property type="match status" value="1"/>
</dbReference>
<dbReference type="InterPro" id="IPR032466">
    <property type="entry name" value="Metal_Hydrolase"/>
</dbReference>
<dbReference type="Proteomes" id="UP000004491">
    <property type="component" value="Unassembled WGS sequence"/>
</dbReference>
<dbReference type="InterPro" id="IPR051607">
    <property type="entry name" value="Metallo-dep_hydrolases"/>
</dbReference>
<feature type="domain" description="Amidohydrolase-related" evidence="9">
    <location>
        <begin position="74"/>
        <end position="405"/>
    </location>
</feature>
<organism evidence="10 11">
    <name type="scientific">endosymbiont of Riftia pachyptila</name>
    <name type="common">vent Ph05</name>
    <dbReference type="NCBI Taxonomy" id="1048808"/>
    <lineage>
        <taxon>Bacteria</taxon>
        <taxon>Pseudomonadati</taxon>
        <taxon>Pseudomonadota</taxon>
        <taxon>Gammaproteobacteria</taxon>
        <taxon>sulfur-oxidizing symbionts</taxon>
    </lineage>
</organism>
<comment type="caution">
    <text evidence="10">The sequence shown here is derived from an EMBL/GenBank/DDBJ whole genome shotgun (WGS) entry which is preliminary data.</text>
</comment>
<evidence type="ECO:0000256" key="3">
    <source>
        <dbReference type="ARBA" id="ARBA00012781"/>
    </source>
</evidence>
<dbReference type="InterPro" id="IPR011059">
    <property type="entry name" value="Metal-dep_hydrolase_composite"/>
</dbReference>
<dbReference type="Pfam" id="PF01979">
    <property type="entry name" value="Amidohydro_1"/>
    <property type="match status" value="1"/>
</dbReference>
<dbReference type="EC" id="3.5.4.3" evidence="3 7"/>
<dbReference type="UniPathway" id="UPA00603">
    <property type="reaction ID" value="UER00660"/>
</dbReference>
<evidence type="ECO:0000256" key="7">
    <source>
        <dbReference type="NCBIfam" id="TIGR02967"/>
    </source>
</evidence>
<comment type="function">
    <text evidence="8">Catalyzes the hydrolytic deamination of guanine, producing xanthine and ammonia.</text>
</comment>
<name>G2DEB9_9GAMM</name>
<evidence type="ECO:0000313" key="11">
    <source>
        <dbReference type="Proteomes" id="UP000004491"/>
    </source>
</evidence>
<dbReference type="AlphaFoldDB" id="G2DEB9"/>
<sequence length="441" mass="49063">MMMTSKSTCVALRGAVLSFSGDPFQSDLDTVMHYESDGLVWLEDGRIKQVGPAVQLLRQLPAGMEPVDYRDCLILPGFIDCHTHYPQLQVIGAFGEQLIDWLNRYAYVTEQAFGDPECAHEAARIFLRETLRAGTTTAAVYCTVHSASVDSFFEESERLNMRNIAGKLLMDRNAPEPLLDSPQRGYDESKALINKWHGRGRQLYAITPRFAATSSAEQMEMAGALWSEHPGTYLQSHIAENRDEMTWVKQLYPERADYLDVYEHYGLLGPRAIYGHGIHLTESELQRCYETGTGIAHCPTSNFFLGSGCFDLGNAKRSSRPVRVGLASDVGAGTSLSMLQTLNEAYKAAQFNGFPLNPAQAFYLATRGSAEALYLEERIGGIAPGMEADLLVLDLHSTPLIEYRMRHAGDLMEALFIQMTLADERATRATYLAGSLVYERD</sequence>
<dbReference type="PANTHER" id="PTHR11271:SF6">
    <property type="entry name" value="GUANINE DEAMINASE"/>
    <property type="match status" value="1"/>
</dbReference>
<dbReference type="PATRIC" id="fig|1048808.3.peg.1962"/>
<dbReference type="NCBIfam" id="TIGR02967">
    <property type="entry name" value="guan_deamin"/>
    <property type="match status" value="1"/>
</dbReference>
<dbReference type="Gene3D" id="2.30.40.10">
    <property type="entry name" value="Urease, subunit C, domain 1"/>
    <property type="match status" value="1"/>
</dbReference>
<comment type="similarity">
    <text evidence="2 8">Belongs to the metallo-dependent hydrolases superfamily. ATZ/TRZ family.</text>
</comment>
<evidence type="ECO:0000256" key="2">
    <source>
        <dbReference type="ARBA" id="ARBA00006745"/>
    </source>
</evidence>
<keyword evidence="5 8" id="KW-0378">Hydrolase</keyword>
<gene>
    <name evidence="10" type="primary">guaD</name>
    <name evidence="10" type="ORF">Rifp1Sym_by00030</name>
</gene>
<dbReference type="InterPro" id="IPR006680">
    <property type="entry name" value="Amidohydro-rel"/>
</dbReference>
<dbReference type="GO" id="GO:0006147">
    <property type="term" value="P:guanine catabolic process"/>
    <property type="evidence" value="ECO:0007669"/>
    <property type="project" value="UniProtKB-UniRule"/>
</dbReference>
<evidence type="ECO:0000256" key="4">
    <source>
        <dbReference type="ARBA" id="ARBA00022723"/>
    </source>
</evidence>
<dbReference type="PANTHER" id="PTHR11271">
    <property type="entry name" value="GUANINE DEAMINASE"/>
    <property type="match status" value="1"/>
</dbReference>
<dbReference type="Gene3D" id="3.20.20.140">
    <property type="entry name" value="Metal-dependent hydrolases"/>
    <property type="match status" value="1"/>
</dbReference>
<dbReference type="FunFam" id="3.20.20.140:FF:000022">
    <property type="entry name" value="Guanine deaminase"/>
    <property type="match status" value="1"/>
</dbReference>
<evidence type="ECO:0000256" key="1">
    <source>
        <dbReference type="ARBA" id="ARBA00004984"/>
    </source>
</evidence>
<accession>G2DEB9</accession>
<reference evidence="10" key="1">
    <citation type="journal article" date="2011" name="ISME J.">
        <title>The endosymbionts of the deep-sea tubeworms Riftia pachyptila and Tevnia jerichonana share an identical physiology as revealed by proteogenomic analyses.</title>
        <authorList>
            <person name="Gardebrecht A."/>
            <person name="Markert S."/>
            <person name="Felbeck H."/>
            <person name="Thuermer A."/>
            <person name="Albrecht D."/>
            <person name="Wollherr A."/>
            <person name="Kabisch J."/>
            <person name="Lehmann R."/>
            <person name="Daniel R."/>
            <person name="Liesegang H."/>
            <person name="Hecker M."/>
            <person name="Sievert S.M."/>
            <person name="Schweder T."/>
        </authorList>
    </citation>
    <scope>NUCLEOTIDE SEQUENCE [LARGE SCALE GENOMIC DNA]</scope>
</reference>